<keyword evidence="3 14" id="KW-0813">Transport</keyword>
<protein>
    <recommendedName>
        <fullName evidence="14">Mitochondrial import inner membrane translocase subunit</fullName>
    </recommendedName>
</protein>
<dbReference type="STRING" id="1073090.A0A1L9SJ04"/>
<dbReference type="GO" id="GO:0042719">
    <property type="term" value="C:mitochondrial intermembrane space chaperone complex"/>
    <property type="evidence" value="ECO:0007669"/>
    <property type="project" value="UniProtKB-ARBA"/>
</dbReference>
<comment type="subcellular location">
    <subcellularLocation>
        <location evidence="1 14">Mitochondrion inner membrane</location>
        <topology evidence="1 14">Peripheral membrane protein</topology>
        <orientation evidence="1 14">Intermembrane side</orientation>
    </subcellularLocation>
</comment>
<keyword evidence="4" id="KW-0479">Metal-binding</keyword>
<evidence type="ECO:0000256" key="11">
    <source>
        <dbReference type="ARBA" id="ARBA00023186"/>
    </source>
</evidence>
<evidence type="ECO:0000313" key="16">
    <source>
        <dbReference type="EMBL" id="OJJ47117.1"/>
    </source>
</evidence>
<feature type="domain" description="Tim10-like" evidence="15">
    <location>
        <begin position="22"/>
        <end position="82"/>
    </location>
</feature>
<evidence type="ECO:0000256" key="8">
    <source>
        <dbReference type="ARBA" id="ARBA00023010"/>
    </source>
</evidence>
<dbReference type="OrthoDB" id="7813104at2759"/>
<accession>A0A1L9SJ04</accession>
<evidence type="ECO:0000256" key="10">
    <source>
        <dbReference type="ARBA" id="ARBA00023157"/>
    </source>
</evidence>
<evidence type="ECO:0000256" key="2">
    <source>
        <dbReference type="ARBA" id="ARBA00006720"/>
    </source>
</evidence>
<dbReference type="Pfam" id="PF02953">
    <property type="entry name" value="zf-Tim10_DDP"/>
    <property type="match status" value="1"/>
</dbReference>
<proteinExistence type="inferred from homology"/>
<dbReference type="EMBL" id="KV878341">
    <property type="protein sequence ID" value="OJJ47117.1"/>
    <property type="molecule type" value="Genomic_DNA"/>
</dbReference>
<evidence type="ECO:0000256" key="4">
    <source>
        <dbReference type="ARBA" id="ARBA00022723"/>
    </source>
</evidence>
<dbReference type="FunFam" id="1.10.287.810:FF:000001">
    <property type="entry name" value="mitochondrial import inner membrane translocase subunit TIM13"/>
    <property type="match status" value="1"/>
</dbReference>
<keyword evidence="11 14" id="KW-0143">Chaperone</keyword>
<evidence type="ECO:0000256" key="3">
    <source>
        <dbReference type="ARBA" id="ARBA00022448"/>
    </source>
</evidence>
<evidence type="ECO:0000256" key="13">
    <source>
        <dbReference type="ARBA" id="ARBA00025862"/>
    </source>
</evidence>
<dbReference type="Proteomes" id="UP000184188">
    <property type="component" value="Unassembled WGS sequence"/>
</dbReference>
<comment type="subunit">
    <text evidence="13">Heterohexamer; composed of 3 copies of TIM8 and 3 copies of TIM13, named soluble 70 kDa complex. Associates with the TIM22 complex, whose core is composed of TIM22 and TIM54. Interacts with the transmembrane regions of multi-pass transmembrane proteins in transit.</text>
</comment>
<dbReference type="GO" id="GO:0015031">
    <property type="term" value="P:protein transport"/>
    <property type="evidence" value="ECO:0007669"/>
    <property type="project" value="UniProtKB-KW"/>
</dbReference>
<dbReference type="GO" id="GO:0046872">
    <property type="term" value="F:metal ion binding"/>
    <property type="evidence" value="ECO:0007669"/>
    <property type="project" value="UniProtKB-KW"/>
</dbReference>
<keyword evidence="9 14" id="KW-0496">Mitochondrion</keyword>
<organism evidence="16 17">
    <name type="scientific">Penicilliopsis zonata CBS 506.65</name>
    <dbReference type="NCBI Taxonomy" id="1073090"/>
    <lineage>
        <taxon>Eukaryota</taxon>
        <taxon>Fungi</taxon>
        <taxon>Dikarya</taxon>
        <taxon>Ascomycota</taxon>
        <taxon>Pezizomycotina</taxon>
        <taxon>Eurotiomycetes</taxon>
        <taxon>Eurotiomycetidae</taxon>
        <taxon>Eurotiales</taxon>
        <taxon>Aspergillaceae</taxon>
        <taxon>Penicilliopsis</taxon>
    </lineage>
</organism>
<evidence type="ECO:0000256" key="5">
    <source>
        <dbReference type="ARBA" id="ARBA00022792"/>
    </source>
</evidence>
<evidence type="ECO:0000256" key="9">
    <source>
        <dbReference type="ARBA" id="ARBA00023128"/>
    </source>
</evidence>
<evidence type="ECO:0000256" key="7">
    <source>
        <dbReference type="ARBA" id="ARBA00022927"/>
    </source>
</evidence>
<keyword evidence="5 14" id="KW-0999">Mitochondrion inner membrane</keyword>
<dbReference type="SUPFAM" id="SSF144122">
    <property type="entry name" value="Tim10-like"/>
    <property type="match status" value="1"/>
</dbReference>
<keyword evidence="7 14" id="KW-0653">Protein transport</keyword>
<keyword evidence="6" id="KW-0862">Zinc</keyword>
<keyword evidence="17" id="KW-1185">Reference proteome</keyword>
<keyword evidence="5 14" id="KW-0472">Membrane</keyword>
<evidence type="ECO:0000259" key="15">
    <source>
        <dbReference type="Pfam" id="PF02953"/>
    </source>
</evidence>
<comment type="domain">
    <text evidence="14">The twin CX3C motif contains 4 conserved Cys residues that form 2 disulfide bonds in the mitochondrial intermembrane space.</text>
</comment>
<evidence type="ECO:0000256" key="6">
    <source>
        <dbReference type="ARBA" id="ARBA00022833"/>
    </source>
</evidence>
<reference evidence="17" key="1">
    <citation type="journal article" date="2017" name="Genome Biol.">
        <title>Comparative genomics reveals high biological diversity and specific adaptations in the industrially and medically important fungal genus Aspergillus.</title>
        <authorList>
            <person name="de Vries R.P."/>
            <person name="Riley R."/>
            <person name="Wiebenga A."/>
            <person name="Aguilar-Osorio G."/>
            <person name="Amillis S."/>
            <person name="Uchima C.A."/>
            <person name="Anderluh G."/>
            <person name="Asadollahi M."/>
            <person name="Askin M."/>
            <person name="Barry K."/>
            <person name="Battaglia E."/>
            <person name="Bayram O."/>
            <person name="Benocci T."/>
            <person name="Braus-Stromeyer S.A."/>
            <person name="Caldana C."/>
            <person name="Canovas D."/>
            <person name="Cerqueira G.C."/>
            <person name="Chen F."/>
            <person name="Chen W."/>
            <person name="Choi C."/>
            <person name="Clum A."/>
            <person name="Dos Santos R.A."/>
            <person name="Damasio A.R."/>
            <person name="Diallinas G."/>
            <person name="Emri T."/>
            <person name="Fekete E."/>
            <person name="Flipphi M."/>
            <person name="Freyberg S."/>
            <person name="Gallo A."/>
            <person name="Gournas C."/>
            <person name="Habgood R."/>
            <person name="Hainaut M."/>
            <person name="Harispe M.L."/>
            <person name="Henrissat B."/>
            <person name="Hilden K.S."/>
            <person name="Hope R."/>
            <person name="Hossain A."/>
            <person name="Karabika E."/>
            <person name="Karaffa L."/>
            <person name="Karanyi Z."/>
            <person name="Krasevec N."/>
            <person name="Kuo A."/>
            <person name="Kusch H."/>
            <person name="LaButti K."/>
            <person name="Lagendijk E.L."/>
            <person name="Lapidus A."/>
            <person name="Levasseur A."/>
            <person name="Lindquist E."/>
            <person name="Lipzen A."/>
            <person name="Logrieco A.F."/>
            <person name="MacCabe A."/>
            <person name="Maekelae M.R."/>
            <person name="Malavazi I."/>
            <person name="Melin P."/>
            <person name="Meyer V."/>
            <person name="Mielnichuk N."/>
            <person name="Miskei M."/>
            <person name="Molnar A.P."/>
            <person name="Mule G."/>
            <person name="Ngan C.Y."/>
            <person name="Orejas M."/>
            <person name="Orosz E."/>
            <person name="Ouedraogo J.P."/>
            <person name="Overkamp K.M."/>
            <person name="Park H.-S."/>
            <person name="Perrone G."/>
            <person name="Piumi F."/>
            <person name="Punt P.J."/>
            <person name="Ram A.F."/>
            <person name="Ramon A."/>
            <person name="Rauscher S."/>
            <person name="Record E."/>
            <person name="Riano-Pachon D.M."/>
            <person name="Robert V."/>
            <person name="Roehrig J."/>
            <person name="Ruller R."/>
            <person name="Salamov A."/>
            <person name="Salih N.S."/>
            <person name="Samson R.A."/>
            <person name="Sandor E."/>
            <person name="Sanguinetti M."/>
            <person name="Schuetze T."/>
            <person name="Sepcic K."/>
            <person name="Shelest E."/>
            <person name="Sherlock G."/>
            <person name="Sophianopoulou V."/>
            <person name="Squina F.M."/>
            <person name="Sun H."/>
            <person name="Susca A."/>
            <person name="Todd R.B."/>
            <person name="Tsang A."/>
            <person name="Unkles S.E."/>
            <person name="van de Wiele N."/>
            <person name="van Rossen-Uffink D."/>
            <person name="Oliveira J.V."/>
            <person name="Vesth T.C."/>
            <person name="Visser J."/>
            <person name="Yu J.-H."/>
            <person name="Zhou M."/>
            <person name="Andersen M.R."/>
            <person name="Archer D.B."/>
            <person name="Baker S.E."/>
            <person name="Benoit I."/>
            <person name="Brakhage A.A."/>
            <person name="Braus G.H."/>
            <person name="Fischer R."/>
            <person name="Frisvad J.C."/>
            <person name="Goldman G.H."/>
            <person name="Houbraken J."/>
            <person name="Oakley B."/>
            <person name="Pocsi I."/>
            <person name="Scazzocchio C."/>
            <person name="Seiboth B."/>
            <person name="vanKuyk P.A."/>
            <person name="Wortman J."/>
            <person name="Dyer P.S."/>
            <person name="Grigoriev I.V."/>
        </authorList>
    </citation>
    <scope>NUCLEOTIDE SEQUENCE [LARGE SCALE GENOMIC DNA]</scope>
    <source>
        <strain evidence="17">CBS 506.65</strain>
    </source>
</reference>
<comment type="similarity">
    <text evidence="2 14">Belongs to the small Tim family.</text>
</comment>
<name>A0A1L9SJ04_9EURO</name>
<comment type="function">
    <text evidence="12">Mitochondrial intermembrane chaperone that participates in the import and insertion of some multi-pass transmembrane proteins into the mitochondrial inner membrane. Also required for the transfer of beta-barrel precursors from the TOM complex to the sorting and assembly machinery (SAM complex) of the outer membrane. Acts as a chaperone-like protein that protects the hydrophobic precursors from aggregation and guide them through the mitochondrial intermembrane space. The TIM8-TIM13 complex is non essential and only mediates the import of few proteins, while the predominant TIM9-TIM10 70 kDa complex is crucial and mediates the import of much more proteins.</text>
</comment>
<dbReference type="GeneID" id="34609388"/>
<dbReference type="InterPro" id="IPR035427">
    <property type="entry name" value="Tim10-like_dom_sf"/>
</dbReference>
<evidence type="ECO:0000313" key="17">
    <source>
        <dbReference type="Proteomes" id="UP000184188"/>
    </source>
</evidence>
<sequence>MALFGSSNAPASSEDVKAAIVKQLQQEAALANARILIAKVNEHCFERCIPAPGSSLSSGEQTCLSSCMEKYISLWNVASKTYVGRATSESKKVGQDIHAMAALGTGNSE</sequence>
<keyword evidence="10 14" id="KW-1015">Disulfide bond</keyword>
<dbReference type="Gene3D" id="1.10.287.810">
    <property type="entry name" value="Mitochondrial import inner membrane translocase subunit tim13 like domains"/>
    <property type="match status" value="1"/>
</dbReference>
<dbReference type="RefSeq" id="XP_022581627.1">
    <property type="nucleotide sequence ID" value="XM_022722923.1"/>
</dbReference>
<evidence type="ECO:0000256" key="12">
    <source>
        <dbReference type="ARBA" id="ARBA00025151"/>
    </source>
</evidence>
<dbReference type="GO" id="GO:0045039">
    <property type="term" value="P:protein insertion into mitochondrial inner membrane"/>
    <property type="evidence" value="ECO:0007669"/>
    <property type="project" value="UniProtKB-ARBA"/>
</dbReference>
<keyword evidence="8 14" id="KW-0811">Translocation</keyword>
<gene>
    <name evidence="16" type="ORF">ASPZODRAFT_132062</name>
</gene>
<dbReference type="InterPro" id="IPR004217">
    <property type="entry name" value="Tim10-like"/>
</dbReference>
<dbReference type="GO" id="GO:0005743">
    <property type="term" value="C:mitochondrial inner membrane"/>
    <property type="evidence" value="ECO:0007669"/>
    <property type="project" value="UniProtKB-SubCell"/>
</dbReference>
<evidence type="ECO:0000256" key="14">
    <source>
        <dbReference type="RuleBase" id="RU367043"/>
    </source>
</evidence>
<dbReference type="AlphaFoldDB" id="A0A1L9SJ04"/>
<dbReference type="VEuPathDB" id="FungiDB:ASPZODRAFT_132062"/>
<evidence type="ECO:0000256" key="1">
    <source>
        <dbReference type="ARBA" id="ARBA00004137"/>
    </source>
</evidence>